<evidence type="ECO:0000313" key="2">
    <source>
        <dbReference type="EMBL" id="GAL85761.1"/>
    </source>
</evidence>
<keyword evidence="3" id="KW-1185">Reference proteome</keyword>
<organism evidence="2 3">
    <name type="scientific">Sporocytophaga myxococcoides</name>
    <dbReference type="NCBI Taxonomy" id="153721"/>
    <lineage>
        <taxon>Bacteria</taxon>
        <taxon>Pseudomonadati</taxon>
        <taxon>Bacteroidota</taxon>
        <taxon>Cytophagia</taxon>
        <taxon>Cytophagales</taxon>
        <taxon>Cytophagaceae</taxon>
        <taxon>Sporocytophaga</taxon>
    </lineage>
</organism>
<name>A0A098LFM2_9BACT</name>
<sequence length="1599" mass="174769">MKLKFLFAVFFQIVLIGSLFAQANKLVITTTVSGNVGVCASVKTCSLKIENNTATAASNLTIKATLPEGINYRGNLAGGATFVSASPLNKPQFSLATLAANTTITLTFDINADCGIIAYLRASNPNINSPVPVTNYTRIDYKVGGTDYFDQETSNSYNVIYPDIDIMIDNLNKTMTGDMRDVLTRKIIIRNTGFGEVDTVNLKATYPSQLLFQELRSNGVLITPAAQGNIRNFLIKDFSGANSALGNGSVGDGDALLEKDEVLVLTEKIRLESCASSTQTDYEVTWGCYNAVGNLGDSEAKNSAYVYIPDGEPSIDVALLNSPKTDFCASSPVDVFYSYTNVGTGSTRVSADRATDARIYLGYQTGVSQISNFRIMKNGSYISIPAGLISADLGGYYYITFDDNAAVLGIDVDGTGGLDDLDNDGYYDDLAKGEVIKIGFGVKLSCPSSFATCPSNYDYYYFSTNLQYSDGCFNYDYKASGTSFLRNYSTLNSQSISGPTDLIVGQTGVYTFSIDRNYYDYGLLSCTSNPSDFSTEIDIPAAYTPTSVKWNGTTLTSGTHYTLSGQKLTINYGGWSGAYTISFTLNCSSGTTYQLNDSFTWSMYYKCGTCSCRQTIACGTYNVINHCPNCDGFHTYNFSMKRTSLGYVEPGAMAYRTLGNWKTFGKVSINDPNIRLDRALEYDTILAVAKGNLTVKNYDKCFVEMTYTSPVYGIDVFKFLNANAVINGATCASIVAAPTVTISGANVTYLFQIPLTCKNSYASGDMVDLHVNLSVKPNVLALNAESKIMDFRARHYGQTGTNAKESCESFGSFISLFRYGVNNANFGGPLDCDVVQINIAMLAGPNGDLFPGEFRPLFIVDSAWVNIPNGFVLNSNNDPGNLVQIWDNFSRGIPGIALGPPDGMVGSTVYWRGKPFWPVGENYRSGNWSTFIRVILKPLCGVGSPSVSGSYRYSMYEYTSNKNVIVKGTRTTGQVFDDGSKANLSIAPDAMQEGYSTTIKWPVQLCNNAVPGKKRNADYTWIAAEPRVPGIVFLYAKDTQTGMIYPANTYGGANSNKVLFKVGTVALNQCRSIELVARYTGCIDDVVDTIDLKASWGCSVYPNDPAQKDCGNPLITSQLYIRYKTAGLQVIGTQVSPVLTEICSNISYQFDFLSTKYADMSDLKLWMELPQGVSLVDANTNIEYPMGQPPLGEVNKLENGSLGYNISEYILSNFNNSCNKDGALPGNRPGCPNNQLILKLNLKTDCSLDAGFPKPIRFYAQGKTNCNDVIDIPPFEYRLKIQGFDPLDLMLVDVNATSFDANNFSDVTVLYKNTGTVTLGTNLPAVLRYLKVILPPGITLDHMVTGSTYVLNHTLSDGSKAYYWPISALAPNASATISFTVKNVGFATSCEVTRVPIYASTVMLNTITCSGQPQCTDIEATTASDVYILPIPINVINCDCITSFAPFEGDKYTLSAWVKQGNSEGLTKYEDGGIILYFEGSMVTMGPIYPSGEIIDGWQKIEYDFTIPVNSTNIEVQLANKSRSAKAYFDDIRIHPFNSNMKSYVYDPVSLRLWAEMDENNYATFYEYDEEGALIRVKKETERGVKTIQESRNNTVKRP</sequence>
<reference evidence="2 3" key="1">
    <citation type="submission" date="2014-09" db="EMBL/GenBank/DDBJ databases">
        <title>Sporocytophaga myxococcoides PG-01 genome sequencing.</title>
        <authorList>
            <person name="Liu L."/>
            <person name="Gao P.J."/>
            <person name="Chen G.J."/>
            <person name="Wang L.S."/>
        </authorList>
    </citation>
    <scope>NUCLEOTIDE SEQUENCE [LARGE SCALE GENOMIC DNA]</scope>
    <source>
        <strain evidence="2 3">PG-01</strain>
    </source>
</reference>
<feature type="signal peptide" evidence="1">
    <location>
        <begin position="1"/>
        <end position="21"/>
    </location>
</feature>
<keyword evidence="1" id="KW-0732">Signal</keyword>
<dbReference type="Gene3D" id="2.60.120.260">
    <property type="entry name" value="Galactose-binding domain-like"/>
    <property type="match status" value="1"/>
</dbReference>
<dbReference type="OrthoDB" id="1488789at2"/>
<dbReference type="RefSeq" id="WP_045464590.1">
    <property type="nucleotide sequence ID" value="NZ_BBLT01000005.1"/>
</dbReference>
<accession>A0A098LFM2</accession>
<dbReference type="EMBL" id="BBLT01000005">
    <property type="protein sequence ID" value="GAL85761.1"/>
    <property type="molecule type" value="Genomic_DNA"/>
</dbReference>
<dbReference type="STRING" id="153721.MYP_2990"/>
<evidence type="ECO:0000256" key="1">
    <source>
        <dbReference type="SAM" id="SignalP"/>
    </source>
</evidence>
<feature type="chain" id="PRO_5001944625" evidence="1">
    <location>
        <begin position="22"/>
        <end position="1599"/>
    </location>
</feature>
<gene>
    <name evidence="2" type="ORF">MYP_2990</name>
</gene>
<dbReference type="Proteomes" id="UP000030185">
    <property type="component" value="Unassembled WGS sequence"/>
</dbReference>
<dbReference type="eggNOG" id="COG1470">
    <property type="taxonomic scope" value="Bacteria"/>
</dbReference>
<comment type="caution">
    <text evidence="2">The sequence shown here is derived from an EMBL/GenBank/DDBJ whole genome shotgun (WGS) entry which is preliminary data.</text>
</comment>
<protein>
    <submittedName>
        <fullName evidence="2">Uncharacterized protein</fullName>
    </submittedName>
</protein>
<evidence type="ECO:0000313" key="3">
    <source>
        <dbReference type="Proteomes" id="UP000030185"/>
    </source>
</evidence>
<proteinExistence type="predicted"/>